<dbReference type="Pfam" id="PF19700">
    <property type="entry name" value="DUF6198"/>
    <property type="match status" value="1"/>
</dbReference>
<reference evidence="2 3" key="1">
    <citation type="submission" date="2023-08" db="EMBL/GenBank/DDBJ databases">
        <title>Microbacterium sp. nov., isolated from a waste landfill.</title>
        <authorList>
            <person name="Wen W."/>
        </authorList>
    </citation>
    <scope>NUCLEOTIDE SEQUENCE [LARGE SCALE GENOMIC DNA]</scope>
    <source>
        <strain evidence="2 3">ASV81</strain>
    </source>
</reference>
<gene>
    <name evidence="2" type="ORF">RBR11_12805</name>
</gene>
<dbReference type="EMBL" id="JAVFCB010000007">
    <property type="protein sequence ID" value="MDQ4214795.1"/>
    <property type="molecule type" value="Genomic_DNA"/>
</dbReference>
<dbReference type="RefSeq" id="WP_308489737.1">
    <property type="nucleotide sequence ID" value="NZ_JAVFCB010000007.1"/>
</dbReference>
<feature type="transmembrane region" description="Helical" evidence="1">
    <location>
        <begin position="141"/>
        <end position="161"/>
    </location>
</feature>
<dbReference type="PANTHER" id="PTHR40078:SF1">
    <property type="entry name" value="INTEGRAL MEMBRANE PROTEIN"/>
    <property type="match status" value="1"/>
</dbReference>
<keyword evidence="3" id="KW-1185">Reference proteome</keyword>
<keyword evidence="1" id="KW-0472">Membrane</keyword>
<feature type="transmembrane region" description="Helical" evidence="1">
    <location>
        <begin position="46"/>
        <end position="65"/>
    </location>
</feature>
<dbReference type="InterPro" id="IPR038750">
    <property type="entry name" value="YczE/YyaS-like"/>
</dbReference>
<name>A0ABU0XI31_9MICO</name>
<keyword evidence="1" id="KW-0812">Transmembrane</keyword>
<feature type="transmembrane region" description="Helical" evidence="1">
    <location>
        <begin position="77"/>
        <end position="95"/>
    </location>
</feature>
<feature type="transmembrane region" description="Helical" evidence="1">
    <location>
        <begin position="101"/>
        <end position="120"/>
    </location>
</feature>
<dbReference type="Proteomes" id="UP001230289">
    <property type="component" value="Unassembled WGS sequence"/>
</dbReference>
<comment type="caution">
    <text evidence="2">The sequence shown here is derived from an EMBL/GenBank/DDBJ whole genome shotgun (WGS) entry which is preliminary data.</text>
</comment>
<evidence type="ECO:0000313" key="2">
    <source>
        <dbReference type="EMBL" id="MDQ4214795.1"/>
    </source>
</evidence>
<keyword evidence="1" id="KW-1133">Transmembrane helix</keyword>
<evidence type="ECO:0000313" key="3">
    <source>
        <dbReference type="Proteomes" id="UP001230289"/>
    </source>
</evidence>
<sequence>MTRRVIQLLIGLPLYGVGDALMIAAGFGLDPWTVFAQGLAVRTGVGIGWITNIVGLLVLLLWIPLRQRPGIGTIANILLVGTAIQGTLAVLPPVHDLLPRILLFVVGLLAVALASGLYIGSRFGAGPRDGLMTGMNARLGWPIWVSRLSVELTVLLVGWLLGGTVGIGTVVFAAGIGPLVHIALPLFDTARAPRMSPAAQPAPETAVDPA</sequence>
<accession>A0ABU0XI31</accession>
<evidence type="ECO:0000256" key="1">
    <source>
        <dbReference type="SAM" id="Phobius"/>
    </source>
</evidence>
<dbReference type="PANTHER" id="PTHR40078">
    <property type="entry name" value="INTEGRAL MEMBRANE PROTEIN-RELATED"/>
    <property type="match status" value="1"/>
</dbReference>
<organism evidence="2 3">
    <name type="scientific">Microbacterium capsulatum</name>
    <dbReference type="NCBI Taxonomy" id="3041921"/>
    <lineage>
        <taxon>Bacteria</taxon>
        <taxon>Bacillati</taxon>
        <taxon>Actinomycetota</taxon>
        <taxon>Actinomycetes</taxon>
        <taxon>Micrococcales</taxon>
        <taxon>Microbacteriaceae</taxon>
        <taxon>Microbacterium</taxon>
    </lineage>
</organism>
<protein>
    <recommendedName>
        <fullName evidence="4">Membrane protein YczE</fullName>
    </recommendedName>
</protein>
<evidence type="ECO:0008006" key="4">
    <source>
        <dbReference type="Google" id="ProtNLM"/>
    </source>
</evidence>
<proteinExistence type="predicted"/>
<feature type="transmembrane region" description="Helical" evidence="1">
    <location>
        <begin position="167"/>
        <end position="187"/>
    </location>
</feature>